<dbReference type="GO" id="GO:0016787">
    <property type="term" value="F:hydrolase activity"/>
    <property type="evidence" value="ECO:0007669"/>
    <property type="project" value="UniProtKB-KW"/>
</dbReference>
<sequence>MSARLERFHHEGLTFDVHDSGPEDGDPVVLLHGFPERATSWRHVEPLLHAAGLRTYALDQRGYSPGARPEGRRHYRTELLAGDVAALVRTIGRPVHLVGHDWGAIVAWTVAGLHPDLVRTLTAVSVPHPAAFRRSMTSSPQALRSWYIGLFQVPRLPELLLGLSGGRFLERAMIATGMSREDVTRVQDEVVATGALPHALGYYRALPLSDRSVLGRTVRVPTTLVWSTGDTALDRRGAELTGDHVDAPYELVVLDGVSHWIPTHAPEALAEAILERVAGT</sequence>
<dbReference type="PANTHER" id="PTHR43329">
    <property type="entry name" value="EPOXIDE HYDROLASE"/>
    <property type="match status" value="1"/>
</dbReference>
<organism evidence="3 4">
    <name type="scientific">Nocardioides oceani</name>
    <dbReference type="NCBI Taxonomy" id="3058369"/>
    <lineage>
        <taxon>Bacteria</taxon>
        <taxon>Bacillati</taxon>
        <taxon>Actinomycetota</taxon>
        <taxon>Actinomycetes</taxon>
        <taxon>Propionibacteriales</taxon>
        <taxon>Nocardioidaceae</taxon>
        <taxon>Nocardioides</taxon>
    </lineage>
</organism>
<dbReference type="SUPFAM" id="SSF53474">
    <property type="entry name" value="alpha/beta-Hydrolases"/>
    <property type="match status" value="1"/>
</dbReference>
<dbReference type="InterPro" id="IPR029058">
    <property type="entry name" value="AB_hydrolase_fold"/>
</dbReference>
<dbReference type="InterPro" id="IPR000073">
    <property type="entry name" value="AB_hydrolase_1"/>
</dbReference>
<keyword evidence="4" id="KW-1185">Reference proteome</keyword>
<reference evidence="3" key="1">
    <citation type="submission" date="2023-06" db="EMBL/GenBank/DDBJ databases">
        <title>Draft genome sequence of Nocardioides sp. SOB77.</title>
        <authorList>
            <person name="Zhang G."/>
        </authorList>
    </citation>
    <scope>NUCLEOTIDE SEQUENCE</scope>
    <source>
        <strain evidence="3">SOB77</strain>
    </source>
</reference>
<dbReference type="RefSeq" id="WP_300950511.1">
    <property type="nucleotide sequence ID" value="NZ_JAUHJQ010000001.1"/>
</dbReference>
<protein>
    <submittedName>
        <fullName evidence="3">Alpha/beta fold hydrolase</fullName>
    </submittedName>
</protein>
<accession>A0ABT8FA67</accession>
<proteinExistence type="predicted"/>
<dbReference type="GO" id="GO:0016779">
    <property type="term" value="F:nucleotidyltransferase activity"/>
    <property type="evidence" value="ECO:0007669"/>
    <property type="project" value="UniProtKB-KW"/>
</dbReference>
<feature type="domain" description="AB hydrolase-1" evidence="2">
    <location>
        <begin position="27"/>
        <end position="261"/>
    </location>
</feature>
<dbReference type="PRINTS" id="PR00412">
    <property type="entry name" value="EPOXHYDRLASE"/>
</dbReference>
<evidence type="ECO:0000313" key="4">
    <source>
        <dbReference type="Proteomes" id="UP001168620"/>
    </source>
</evidence>
<dbReference type="Proteomes" id="UP001168620">
    <property type="component" value="Unassembled WGS sequence"/>
</dbReference>
<keyword evidence="3" id="KW-0808">Transferase</keyword>
<dbReference type="InterPro" id="IPR000639">
    <property type="entry name" value="Epox_hydrolase-like"/>
</dbReference>
<name>A0ABT8FA67_9ACTN</name>
<dbReference type="EMBL" id="JAUHJQ010000001">
    <property type="protein sequence ID" value="MDN4171589.1"/>
    <property type="molecule type" value="Genomic_DNA"/>
</dbReference>
<evidence type="ECO:0000259" key="2">
    <source>
        <dbReference type="Pfam" id="PF00561"/>
    </source>
</evidence>
<keyword evidence="1 3" id="KW-0378">Hydrolase</keyword>
<gene>
    <name evidence="3" type="ORF">QWY28_01390</name>
</gene>
<comment type="caution">
    <text evidence="3">The sequence shown here is derived from an EMBL/GenBank/DDBJ whole genome shotgun (WGS) entry which is preliminary data.</text>
</comment>
<dbReference type="Pfam" id="PF00561">
    <property type="entry name" value="Abhydrolase_1"/>
    <property type="match status" value="1"/>
</dbReference>
<dbReference type="Gene3D" id="3.40.50.1820">
    <property type="entry name" value="alpha/beta hydrolase"/>
    <property type="match status" value="1"/>
</dbReference>
<evidence type="ECO:0000313" key="3">
    <source>
        <dbReference type="EMBL" id="MDN4171589.1"/>
    </source>
</evidence>
<evidence type="ECO:0000256" key="1">
    <source>
        <dbReference type="ARBA" id="ARBA00022801"/>
    </source>
</evidence>
<keyword evidence="3" id="KW-0548">Nucleotidyltransferase</keyword>